<evidence type="ECO:0000256" key="9">
    <source>
        <dbReference type="ARBA" id="ARBA00022898"/>
    </source>
</evidence>
<evidence type="ECO:0000256" key="10">
    <source>
        <dbReference type="ARBA" id="ARBA00023004"/>
    </source>
</evidence>
<feature type="modified residue" description="N6-(pyridoxal phosphate)lysine" evidence="15">
    <location>
        <position position="338"/>
    </location>
</feature>
<evidence type="ECO:0000256" key="15">
    <source>
        <dbReference type="PIRSR" id="PIRSR603739-50"/>
    </source>
</evidence>
<feature type="binding site" evidence="14">
    <location>
        <position position="133"/>
    </location>
    <ligand>
        <name>[4Fe-4S] cluster</name>
        <dbReference type="ChEBI" id="CHEBI:49883"/>
        <note>4Fe-4S-S-AdoMet</note>
    </ligand>
</feature>
<dbReference type="SFLD" id="SFLDF00314">
    <property type="entry name" value="L-lysine_2_3-aminomutase_(yjeK"/>
    <property type="match status" value="1"/>
</dbReference>
<organism evidence="17 18">
    <name type="scientific">Endozoicomonas montiporae CL-33</name>
    <dbReference type="NCBI Taxonomy" id="570277"/>
    <lineage>
        <taxon>Bacteria</taxon>
        <taxon>Pseudomonadati</taxon>
        <taxon>Pseudomonadota</taxon>
        <taxon>Gammaproteobacteria</taxon>
        <taxon>Oceanospirillales</taxon>
        <taxon>Endozoicomonadaceae</taxon>
        <taxon>Endozoicomonas</taxon>
    </lineage>
</organism>
<evidence type="ECO:0000256" key="2">
    <source>
        <dbReference type="ARBA" id="ARBA00001933"/>
    </source>
</evidence>
<dbReference type="AlphaFoldDB" id="A0A142BJ36"/>
<dbReference type="PATRIC" id="fig|570277.3.peg.5207"/>
<evidence type="ECO:0000256" key="3">
    <source>
        <dbReference type="ARBA" id="ARBA00001966"/>
    </source>
</evidence>
<dbReference type="RefSeq" id="WP_051790217.1">
    <property type="nucleotide sequence ID" value="NZ_CP013251.1"/>
</dbReference>
<evidence type="ECO:0000259" key="16">
    <source>
        <dbReference type="PROSITE" id="PS51918"/>
    </source>
</evidence>
<sequence length="344" mass="37937">MITRSAPGVHTGNQQTRSESWQMQLANCVTRPEALLEILGLAPTLLPAALDASKTFAMRIPRSFIARMEYGNPNDPLLRQVLPVGQELTDVAGFGLDPLGEKDKNPTEGIIHKYRGRLLLITSGACAVNCRFCFRRHFPYQDNQLSGQHLQRALDYIKSDSSIREVILSGGDPLAASDRRLQQLTSDLAGISHVKTLRIHSRLPVVLPDRVSDDMLHWLRSTRLKTVVVLHCNHANEIDDSVKAAINRLKMAGATLLNQAVLLKGINDSVDAQVTLSEKLFDAGVLPYYLHVLDKVQGAAHFDISEESAQILIRGMMEECAGYLVPKLVRDIPGKASKTIIPVS</sequence>
<dbReference type="PANTHER" id="PTHR30538:SF1">
    <property type="entry name" value="L-LYSINE 2,3-AMINOMUTASE"/>
    <property type="match status" value="1"/>
</dbReference>
<comment type="cofactor">
    <cofactor evidence="3">
        <name>[4Fe-4S] cluster</name>
        <dbReference type="ChEBI" id="CHEBI:49883"/>
    </cofactor>
</comment>
<dbReference type="CDD" id="cd01335">
    <property type="entry name" value="Radical_SAM"/>
    <property type="match status" value="1"/>
</dbReference>
<dbReference type="OrthoDB" id="9770937at2"/>
<evidence type="ECO:0000256" key="4">
    <source>
        <dbReference type="ARBA" id="ARBA00008703"/>
    </source>
</evidence>
<gene>
    <name evidence="17" type="ORF">EZMO1_4871</name>
</gene>
<evidence type="ECO:0000256" key="1">
    <source>
        <dbReference type="ARBA" id="ARBA00001352"/>
    </source>
</evidence>
<dbReference type="InterPro" id="IPR007197">
    <property type="entry name" value="rSAM"/>
</dbReference>
<evidence type="ECO:0000256" key="8">
    <source>
        <dbReference type="ARBA" id="ARBA00022723"/>
    </source>
</evidence>
<dbReference type="Gene3D" id="3.20.20.70">
    <property type="entry name" value="Aldolase class I"/>
    <property type="match status" value="1"/>
</dbReference>
<evidence type="ECO:0000256" key="6">
    <source>
        <dbReference type="ARBA" id="ARBA00022485"/>
    </source>
</evidence>
<protein>
    <recommendedName>
        <fullName evidence="5">L-lysine 2,3-aminomutase</fullName>
    </recommendedName>
    <alternativeName>
        <fullName evidence="13">EF-P post-translational modification enzyme B</fullName>
    </alternativeName>
</protein>
<dbReference type="PIRSF" id="PIRSF004911">
    <property type="entry name" value="DUF160"/>
    <property type="match status" value="1"/>
</dbReference>
<keyword evidence="12" id="KW-0413">Isomerase</keyword>
<evidence type="ECO:0000256" key="12">
    <source>
        <dbReference type="ARBA" id="ARBA00023235"/>
    </source>
</evidence>
<comment type="cofactor">
    <cofactor evidence="2 15">
        <name>pyridoxal 5'-phosphate</name>
        <dbReference type="ChEBI" id="CHEBI:597326"/>
    </cofactor>
</comment>
<feature type="binding site" evidence="14">
    <location>
        <position position="126"/>
    </location>
    <ligand>
        <name>[4Fe-4S] cluster</name>
        <dbReference type="ChEBI" id="CHEBI:49883"/>
        <note>4Fe-4S-S-AdoMet</note>
    </ligand>
</feature>
<dbReference type="PANTHER" id="PTHR30538">
    <property type="entry name" value="LYSINE 2,3-AMINOMUTASE-RELATED"/>
    <property type="match status" value="1"/>
</dbReference>
<dbReference type="NCBIfam" id="TIGR03821">
    <property type="entry name" value="EFP_modif_epmB"/>
    <property type="match status" value="1"/>
</dbReference>
<dbReference type="InterPro" id="IPR013785">
    <property type="entry name" value="Aldolase_TIM"/>
</dbReference>
<dbReference type="GO" id="GO:0046872">
    <property type="term" value="F:metal ion binding"/>
    <property type="evidence" value="ECO:0007669"/>
    <property type="project" value="UniProtKB-KW"/>
</dbReference>
<dbReference type="Proteomes" id="UP000071065">
    <property type="component" value="Chromosome"/>
</dbReference>
<proteinExistence type="inferred from homology"/>
<dbReference type="NCBIfam" id="TIGR00238">
    <property type="entry name" value="KamA family radical SAM protein"/>
    <property type="match status" value="1"/>
</dbReference>
<keyword evidence="7" id="KW-0949">S-adenosyl-L-methionine</keyword>
<dbReference type="GO" id="GO:0016853">
    <property type="term" value="F:isomerase activity"/>
    <property type="evidence" value="ECO:0007669"/>
    <property type="project" value="UniProtKB-KW"/>
</dbReference>
<evidence type="ECO:0000256" key="11">
    <source>
        <dbReference type="ARBA" id="ARBA00023014"/>
    </source>
</evidence>
<feature type="domain" description="Radical SAM core" evidence="16">
    <location>
        <begin position="112"/>
        <end position="327"/>
    </location>
</feature>
<dbReference type="SFLD" id="SFLDG01070">
    <property type="entry name" value="PLP-dependent"/>
    <property type="match status" value="1"/>
</dbReference>
<dbReference type="SFLD" id="SFLDS00029">
    <property type="entry name" value="Radical_SAM"/>
    <property type="match status" value="1"/>
</dbReference>
<name>A0A142BJ36_9GAMM</name>
<keyword evidence="8 14" id="KW-0479">Metal-binding</keyword>
<comment type="similarity">
    <text evidence="4">Belongs to the radical SAM superfamily. KamA family.</text>
</comment>
<dbReference type="STRING" id="570277.EZMO1_4871"/>
<keyword evidence="9 15" id="KW-0663">Pyridoxal phosphate</keyword>
<dbReference type="Pfam" id="PF04055">
    <property type="entry name" value="Radical_SAM"/>
    <property type="match status" value="1"/>
</dbReference>
<keyword evidence="11 14" id="KW-0411">Iron-sulfur</keyword>
<dbReference type="GO" id="GO:0051539">
    <property type="term" value="F:4 iron, 4 sulfur cluster binding"/>
    <property type="evidence" value="ECO:0007669"/>
    <property type="project" value="UniProtKB-KW"/>
</dbReference>
<dbReference type="PROSITE" id="PS51918">
    <property type="entry name" value="RADICAL_SAM"/>
    <property type="match status" value="1"/>
</dbReference>
<keyword evidence="6 14" id="KW-0004">4Fe-4S</keyword>
<dbReference type="EMBL" id="CP013251">
    <property type="protein sequence ID" value="AMO58762.1"/>
    <property type="molecule type" value="Genomic_DNA"/>
</dbReference>
<dbReference type="SUPFAM" id="SSF102114">
    <property type="entry name" value="Radical SAM enzymes"/>
    <property type="match status" value="1"/>
</dbReference>
<evidence type="ECO:0000313" key="18">
    <source>
        <dbReference type="Proteomes" id="UP000071065"/>
    </source>
</evidence>
<evidence type="ECO:0000256" key="14">
    <source>
        <dbReference type="PIRSR" id="PIRSR004911-1"/>
    </source>
</evidence>
<keyword evidence="10" id="KW-0408">Iron</keyword>
<dbReference type="InterPro" id="IPR058240">
    <property type="entry name" value="rSAM_sf"/>
</dbReference>
<accession>A0A142BJ36</accession>
<evidence type="ECO:0000256" key="7">
    <source>
        <dbReference type="ARBA" id="ARBA00022691"/>
    </source>
</evidence>
<evidence type="ECO:0000256" key="5">
    <source>
        <dbReference type="ARBA" id="ARBA00022363"/>
    </source>
</evidence>
<dbReference type="KEGG" id="emp:EZMO1_4871"/>
<evidence type="ECO:0000256" key="13">
    <source>
        <dbReference type="ARBA" id="ARBA00030756"/>
    </source>
</evidence>
<comment type="catalytic activity">
    <reaction evidence="1">
        <text>L-lysine = D-beta-lysine</text>
        <dbReference type="Rhea" id="RHEA:44148"/>
        <dbReference type="ChEBI" id="CHEBI:32551"/>
        <dbReference type="ChEBI" id="CHEBI:84138"/>
    </reaction>
</comment>
<reference evidence="17 18" key="1">
    <citation type="journal article" date="2016" name="Front. Microbiol.">
        <title>Genomic Insight into the Host-Endosymbiont Relationship of Endozoicomonas montiporae CL-33(T) with its Coral Host.</title>
        <authorList>
            <person name="Ding J.-Y."/>
            <person name="Shiu J.-H."/>
            <person name="Chen W.-M."/>
            <person name="Chiang Y.-R."/>
            <person name="Tang S.-L."/>
        </authorList>
    </citation>
    <scope>NUCLEOTIDE SEQUENCE [LARGE SCALE GENOMIC DNA]</scope>
    <source>
        <strain evidence="17 18">CL-33</strain>
    </source>
</reference>
<feature type="binding site" evidence="14">
    <location>
        <position position="130"/>
    </location>
    <ligand>
        <name>[4Fe-4S] cluster</name>
        <dbReference type="ChEBI" id="CHEBI:49883"/>
        <note>4Fe-4S-S-AdoMet</note>
    </ligand>
</feature>
<dbReference type="InterPro" id="IPR003739">
    <property type="entry name" value="Lys_aminomutase/Glu_NH3_mut"/>
</dbReference>
<dbReference type="InterPro" id="IPR022462">
    <property type="entry name" value="EpmB"/>
</dbReference>
<evidence type="ECO:0000313" key="17">
    <source>
        <dbReference type="EMBL" id="AMO58762.1"/>
    </source>
</evidence>